<evidence type="ECO:0000313" key="2">
    <source>
        <dbReference type="EMBL" id="PQO32410.1"/>
    </source>
</evidence>
<keyword evidence="1" id="KW-0472">Membrane</keyword>
<proteinExistence type="predicted"/>
<dbReference type="AlphaFoldDB" id="A0A2S8FK44"/>
<feature type="transmembrane region" description="Helical" evidence="1">
    <location>
        <begin position="12"/>
        <end position="34"/>
    </location>
</feature>
<comment type="caution">
    <text evidence="2">The sequence shown here is derived from an EMBL/GenBank/DDBJ whole genome shotgun (WGS) entry which is preliminary data.</text>
</comment>
<evidence type="ECO:0000313" key="3">
    <source>
        <dbReference type="Proteomes" id="UP000238322"/>
    </source>
</evidence>
<reference evidence="2 3" key="1">
    <citation type="submission" date="2018-02" db="EMBL/GenBank/DDBJ databases">
        <title>Comparative genomes isolates from brazilian mangrove.</title>
        <authorList>
            <person name="Araujo J.E."/>
            <person name="Taketani R.G."/>
            <person name="Silva M.C.P."/>
            <person name="Loureco M.V."/>
            <person name="Andreote F.D."/>
        </authorList>
    </citation>
    <scope>NUCLEOTIDE SEQUENCE [LARGE SCALE GENOMIC DNA]</scope>
    <source>
        <strain evidence="2 3">Hex-1 MGV</strain>
    </source>
</reference>
<dbReference type="Proteomes" id="UP000238322">
    <property type="component" value="Unassembled WGS sequence"/>
</dbReference>
<feature type="transmembrane region" description="Helical" evidence="1">
    <location>
        <begin position="64"/>
        <end position="81"/>
    </location>
</feature>
<dbReference type="EMBL" id="PUHY01000012">
    <property type="protein sequence ID" value="PQO32410.1"/>
    <property type="molecule type" value="Genomic_DNA"/>
</dbReference>
<protein>
    <submittedName>
        <fullName evidence="2">Uncharacterized protein</fullName>
    </submittedName>
</protein>
<accession>A0A2S8FK44</accession>
<keyword evidence="1" id="KW-0812">Transmembrane</keyword>
<sequence>MTIDSSTINPKVCRRIVLPVVVSVCTFFAMIVTVTSKLTESERPRLIHYDLSVLSDAYVDVQPLLWPMFLGCVIWGSVLGSKREVYVYELLRFVGIVFNLAVFWLVGFLVAFFVTYHDSILRMEPNAPFL</sequence>
<keyword evidence="1" id="KW-1133">Transmembrane helix</keyword>
<organism evidence="2 3">
    <name type="scientific">Blastopirellula marina</name>
    <dbReference type="NCBI Taxonomy" id="124"/>
    <lineage>
        <taxon>Bacteria</taxon>
        <taxon>Pseudomonadati</taxon>
        <taxon>Planctomycetota</taxon>
        <taxon>Planctomycetia</taxon>
        <taxon>Pirellulales</taxon>
        <taxon>Pirellulaceae</taxon>
        <taxon>Blastopirellula</taxon>
    </lineage>
</organism>
<feature type="transmembrane region" description="Helical" evidence="1">
    <location>
        <begin position="93"/>
        <end position="116"/>
    </location>
</feature>
<gene>
    <name evidence="2" type="ORF">C5Y83_19500</name>
</gene>
<name>A0A2S8FK44_9BACT</name>
<evidence type="ECO:0000256" key="1">
    <source>
        <dbReference type="SAM" id="Phobius"/>
    </source>
</evidence>